<dbReference type="Gene3D" id="2.60.40.4070">
    <property type="match status" value="1"/>
</dbReference>
<dbReference type="InterPro" id="IPR009056">
    <property type="entry name" value="Cyt_c-like_dom"/>
</dbReference>
<dbReference type="InterPro" id="IPR051200">
    <property type="entry name" value="Host-pathogen_enzymatic-act"/>
</dbReference>
<dbReference type="InterPro" id="IPR011048">
    <property type="entry name" value="Haem_d1_sf"/>
</dbReference>
<dbReference type="EMBL" id="JABDJR010000608">
    <property type="protein sequence ID" value="NNF08078.1"/>
    <property type="molecule type" value="Genomic_DNA"/>
</dbReference>
<accession>A0A7Y2H3T6</accession>
<dbReference type="Proteomes" id="UP000547674">
    <property type="component" value="Unassembled WGS sequence"/>
</dbReference>
<proteinExistence type="predicted"/>
<evidence type="ECO:0000313" key="8">
    <source>
        <dbReference type="EMBL" id="NNF08078.1"/>
    </source>
</evidence>
<evidence type="ECO:0000313" key="9">
    <source>
        <dbReference type="Proteomes" id="UP000547674"/>
    </source>
</evidence>
<keyword evidence="3 4" id="KW-0408">Iron</keyword>
<feature type="signal peptide" evidence="6">
    <location>
        <begin position="1"/>
        <end position="21"/>
    </location>
</feature>
<dbReference type="Gene3D" id="2.130.10.10">
    <property type="entry name" value="YVTN repeat-like/Quinoprotein amine dehydrogenase"/>
    <property type="match status" value="1"/>
</dbReference>
<dbReference type="SUPFAM" id="SSF51004">
    <property type="entry name" value="C-terminal (heme d1) domain of cytochrome cd1-nitrite reductase"/>
    <property type="match status" value="1"/>
</dbReference>
<feature type="domain" description="Cytochrome c" evidence="7">
    <location>
        <begin position="614"/>
        <end position="716"/>
    </location>
</feature>
<dbReference type="InterPro" id="IPR026444">
    <property type="entry name" value="Secre_tail"/>
</dbReference>
<dbReference type="NCBIfam" id="TIGR04183">
    <property type="entry name" value="Por_Secre_tail"/>
    <property type="match status" value="1"/>
</dbReference>
<sequence>MRRLGLSVLLLAFLISPTRLVAEPPQFESPHIHPIDIVGNKVLVVNTPDARLSVFNWSQAQDELFLVNEIRVGTDPITVRAKDADEAWVVNHLSDDVSIVDLNSGTVIHTLHVGDEPTDLVFIDDPIEDDGSKWAVLSVSQEDRVLVCDAESPYTLFGAIDIPGADPRGLTVDANGTGVWVAVFESGNMSTLIPRTAVADSTNNPWGGGLPPFDPPLNPALPDSMMPTNGVMARWDGFGWKDELGGDWSYALDYGLYNNDLVHIDCSSGTPVLGQTVGDVGTNIYDVAKNPETGDIWAVTIEAFNQVLYEPKLKGEGVRNRVARLTNGSSTADIFELNNHVTFGPLGQPAPRSPQNLVDDSVAIPTEILFAKRNGTMEGYVTGIGGKRIAVLNPNNGNVKRRLAVPEGGTGLVKIPGDTGVVLPLSQPVQQELYRAAIKTGDLLMLNRHLNTVHVIDPVSGDTGESVPIGMSAWDPTPTDVKRGRAFLYTAANSAHGTFACASCHPDGNMDAIVWDLGDPSGDMDNVNGFDFHPLKGPMITQSLRGLKDHNPLHWRGDKEDFLAFNGAFESLLGGDQLAPSDMQLFETFMLSVQYPPNPYYDLNDEVGVFPSGGDPNSGRAIFDTTNCENCHTFPTGTGNQTFFLGDPLGNQNFLVAQNRNGYEKAGFVELGPNNKRAFGFLHDGFMRSSLEFLLVLTGFNVQQVLDVDAFLQAFPTGNDGALAQEATVNPFNLANDPSALQRASDLQNAADEGRVDLIAHGVVNGLNRGFVWVSDAAGGLYQSDRTDRVYTFDELVAEAQNNGSAITFMAAPLGEGVRMGVDRDKDGFLDGDEEDAGSDPADPNSTPGSLGVGDDYQLNPQLTRVSSIFPQPFTSDARIELYVAQAGKAKVEVFDVNGRRVRSLVDGPLSTGSQTIHWNGLDDSGRAVASGTYFLRLSTRDVQDTRKVVRIR</sequence>
<dbReference type="GO" id="GO:0009055">
    <property type="term" value="F:electron transfer activity"/>
    <property type="evidence" value="ECO:0007669"/>
    <property type="project" value="InterPro"/>
</dbReference>
<name>A0A7Y2H3T6_UNCEI</name>
<evidence type="ECO:0000256" key="6">
    <source>
        <dbReference type="SAM" id="SignalP"/>
    </source>
</evidence>
<dbReference type="Gene3D" id="1.10.760.10">
    <property type="entry name" value="Cytochrome c-like domain"/>
    <property type="match status" value="1"/>
</dbReference>
<feature type="chain" id="PRO_5031152932" evidence="6">
    <location>
        <begin position="22"/>
        <end position="953"/>
    </location>
</feature>
<dbReference type="PANTHER" id="PTHR47197:SF3">
    <property type="entry name" value="DIHYDRO-HEME D1 DEHYDROGENASE"/>
    <property type="match status" value="1"/>
</dbReference>
<evidence type="ECO:0000259" key="7">
    <source>
        <dbReference type="PROSITE" id="PS51007"/>
    </source>
</evidence>
<dbReference type="InterPro" id="IPR025965">
    <property type="entry name" value="FlgD/Vpr_Ig-like"/>
</dbReference>
<dbReference type="SUPFAM" id="SSF46626">
    <property type="entry name" value="Cytochrome c"/>
    <property type="match status" value="1"/>
</dbReference>
<organism evidence="8 9">
    <name type="scientific">Eiseniibacteriota bacterium</name>
    <dbReference type="NCBI Taxonomy" id="2212470"/>
    <lineage>
        <taxon>Bacteria</taxon>
        <taxon>Candidatus Eiseniibacteriota</taxon>
    </lineage>
</organism>
<dbReference type="Pfam" id="PF13860">
    <property type="entry name" value="FlgD_ig"/>
    <property type="match status" value="1"/>
</dbReference>
<protein>
    <submittedName>
        <fullName evidence="8">T9SS type A sorting domain-containing protein</fullName>
    </submittedName>
</protein>
<dbReference type="PANTHER" id="PTHR47197">
    <property type="entry name" value="PROTEIN NIRF"/>
    <property type="match status" value="1"/>
</dbReference>
<dbReference type="GO" id="GO:0020037">
    <property type="term" value="F:heme binding"/>
    <property type="evidence" value="ECO:0007669"/>
    <property type="project" value="InterPro"/>
</dbReference>
<keyword evidence="6" id="KW-0732">Signal</keyword>
<evidence type="ECO:0000256" key="5">
    <source>
        <dbReference type="SAM" id="MobiDB-lite"/>
    </source>
</evidence>
<evidence type="ECO:0000256" key="2">
    <source>
        <dbReference type="ARBA" id="ARBA00022723"/>
    </source>
</evidence>
<evidence type="ECO:0000256" key="3">
    <source>
        <dbReference type="ARBA" id="ARBA00023004"/>
    </source>
</evidence>
<reference evidence="8 9" key="1">
    <citation type="submission" date="2020-03" db="EMBL/GenBank/DDBJ databases">
        <title>Metabolic flexibility allows generalist bacteria to become dominant in a frequently disturbed ecosystem.</title>
        <authorList>
            <person name="Chen Y.-J."/>
            <person name="Leung P.M."/>
            <person name="Bay S.K."/>
            <person name="Hugenholtz P."/>
            <person name="Kessler A.J."/>
            <person name="Shelley G."/>
            <person name="Waite D.W."/>
            <person name="Cook P.L."/>
            <person name="Greening C."/>
        </authorList>
    </citation>
    <scope>NUCLEOTIDE SEQUENCE [LARGE SCALE GENOMIC DNA]</scope>
    <source>
        <strain evidence="8">SS_bin_28</strain>
    </source>
</reference>
<dbReference type="GO" id="GO:0046872">
    <property type="term" value="F:metal ion binding"/>
    <property type="evidence" value="ECO:0007669"/>
    <property type="project" value="UniProtKB-KW"/>
</dbReference>
<comment type="caution">
    <text evidence="8">The sequence shown here is derived from an EMBL/GenBank/DDBJ whole genome shotgun (WGS) entry which is preliminary data.</text>
</comment>
<keyword evidence="1 4" id="KW-0349">Heme</keyword>
<feature type="region of interest" description="Disordered" evidence="5">
    <location>
        <begin position="822"/>
        <end position="854"/>
    </location>
</feature>
<dbReference type="InterPro" id="IPR036909">
    <property type="entry name" value="Cyt_c-like_dom_sf"/>
</dbReference>
<dbReference type="AlphaFoldDB" id="A0A7Y2H3T6"/>
<evidence type="ECO:0000256" key="4">
    <source>
        <dbReference type="PROSITE-ProRule" id="PRU00433"/>
    </source>
</evidence>
<dbReference type="PROSITE" id="PS51007">
    <property type="entry name" value="CYTC"/>
    <property type="match status" value="1"/>
</dbReference>
<keyword evidence="2 4" id="KW-0479">Metal-binding</keyword>
<evidence type="ECO:0000256" key="1">
    <source>
        <dbReference type="ARBA" id="ARBA00022617"/>
    </source>
</evidence>
<dbReference type="InterPro" id="IPR015943">
    <property type="entry name" value="WD40/YVTN_repeat-like_dom_sf"/>
</dbReference>
<gene>
    <name evidence="8" type="ORF">HKN21_15045</name>
</gene>